<keyword evidence="1" id="KW-0812">Transmembrane</keyword>
<keyword evidence="1" id="KW-1133">Transmembrane helix</keyword>
<evidence type="ECO:0000313" key="2">
    <source>
        <dbReference type="EMBL" id="CKT35312.1"/>
    </source>
</evidence>
<evidence type="ECO:0000256" key="1">
    <source>
        <dbReference type="SAM" id="Phobius"/>
    </source>
</evidence>
<evidence type="ECO:0000313" key="5">
    <source>
        <dbReference type="Proteomes" id="UP000050164"/>
    </source>
</evidence>
<gene>
    <name evidence="3" type="ORF">ERS007661_02933</name>
    <name evidence="2" type="ORF">ERS027659_04289</name>
</gene>
<dbReference type="Proteomes" id="UP000039217">
    <property type="component" value="Unassembled WGS sequence"/>
</dbReference>
<dbReference type="EMBL" id="CQQC01001154">
    <property type="protein sequence ID" value="CNV68985.1"/>
    <property type="molecule type" value="Genomic_DNA"/>
</dbReference>
<dbReference type="Proteomes" id="UP000050164">
    <property type="component" value="Unassembled WGS sequence"/>
</dbReference>
<sequence>MAIAGVFCPNQLVSTSVINKVRLAAIAGGGTVMAKAASKAAAAALACIAACSASVAVVLSQPTKGRTAATIESDAGPDHHRMFVSSEIAAP</sequence>
<name>A0A655ANW0_MYCTX</name>
<reference evidence="4 5" key="1">
    <citation type="submission" date="2015-03" db="EMBL/GenBank/DDBJ databases">
        <authorList>
            <consortium name="Pathogen Informatics"/>
        </authorList>
    </citation>
    <scope>NUCLEOTIDE SEQUENCE [LARGE SCALE GENOMIC DNA]</scope>
    <source>
        <strain evidence="2 5">Bir 185</strain>
        <strain evidence="3 4">D00501624</strain>
    </source>
</reference>
<dbReference type="EMBL" id="CNFT01001491">
    <property type="protein sequence ID" value="CKT35312.1"/>
    <property type="molecule type" value="Genomic_DNA"/>
</dbReference>
<organism evidence="2 5">
    <name type="scientific">Mycobacterium tuberculosis</name>
    <dbReference type="NCBI Taxonomy" id="1773"/>
    <lineage>
        <taxon>Bacteria</taxon>
        <taxon>Bacillati</taxon>
        <taxon>Actinomycetota</taxon>
        <taxon>Actinomycetes</taxon>
        <taxon>Mycobacteriales</taxon>
        <taxon>Mycobacteriaceae</taxon>
        <taxon>Mycobacterium</taxon>
        <taxon>Mycobacterium tuberculosis complex</taxon>
    </lineage>
</organism>
<dbReference type="AlphaFoldDB" id="A0A655ANW0"/>
<proteinExistence type="predicted"/>
<evidence type="ECO:0000313" key="3">
    <source>
        <dbReference type="EMBL" id="CNV68985.1"/>
    </source>
</evidence>
<accession>A0A655ANW0</accession>
<keyword evidence="1" id="KW-0472">Membrane</keyword>
<protein>
    <submittedName>
        <fullName evidence="2">Uncharacterized protein</fullName>
    </submittedName>
</protein>
<feature type="transmembrane region" description="Helical" evidence="1">
    <location>
        <begin position="40"/>
        <end position="59"/>
    </location>
</feature>
<evidence type="ECO:0000313" key="4">
    <source>
        <dbReference type="Proteomes" id="UP000039217"/>
    </source>
</evidence>